<evidence type="ECO:0000313" key="2">
    <source>
        <dbReference type="EMBL" id="UGO57578.1"/>
    </source>
</evidence>
<name>A0A8K1U4T1_9VIRU</name>
<reference evidence="2" key="1">
    <citation type="submission" date="2020-11" db="EMBL/GenBank/DDBJ databases">
        <title>RNA virus dark matter in the feces of wild birds.</title>
        <authorList>
            <person name="Lu X."/>
            <person name="Yang X.S."/>
            <person name="Zhang W."/>
        </authorList>
    </citation>
    <scope>NUCLEOTIDE SEQUENCE</scope>
    <source>
        <strain evidence="2">Stork73con46</strain>
    </source>
</reference>
<proteinExistence type="predicted"/>
<sequence length="170" mass="18695">MPKARQKLTLASSLISSEAAIPRAMYANPLFPTFSAQASDGATPSARMRLYHAKRMGIPAVNAAPHDPMLCNQYSTSRSQPQPWSETMSLDMLTRGSRHMRHPELVQTGCAWQNCTRSNSLTGGSRVRVKPKSSIHWSSPSSRERSPRSTMSTQSSPLFASRAFSPTDSQ</sequence>
<dbReference type="EMBL" id="MW239518">
    <property type="protein sequence ID" value="UGO57578.1"/>
    <property type="molecule type" value="Genomic_RNA"/>
</dbReference>
<evidence type="ECO:0000256" key="1">
    <source>
        <dbReference type="SAM" id="MobiDB-lite"/>
    </source>
</evidence>
<feature type="region of interest" description="Disordered" evidence="1">
    <location>
        <begin position="121"/>
        <end position="170"/>
    </location>
</feature>
<feature type="compositionally biased region" description="Polar residues" evidence="1">
    <location>
        <begin position="153"/>
        <end position="170"/>
    </location>
</feature>
<organism evidence="2">
    <name type="scientific">Riboviria sp</name>
    <dbReference type="NCBI Taxonomy" id="2585031"/>
    <lineage>
        <taxon>Viruses</taxon>
        <taxon>Riboviria</taxon>
    </lineage>
</organism>
<protein>
    <submittedName>
        <fullName evidence="2">Uncharacterized protein</fullName>
    </submittedName>
</protein>
<accession>A0A8K1U4T1</accession>